<comment type="caution">
    <text evidence="1">The sequence shown here is derived from an EMBL/GenBank/DDBJ whole genome shotgun (WGS) entry which is preliminary data.</text>
</comment>
<organism evidence="1 2">
    <name type="scientific">Hypnocyclicus thermotrophus</name>
    <dbReference type="NCBI Taxonomy" id="1627895"/>
    <lineage>
        <taxon>Bacteria</taxon>
        <taxon>Fusobacteriati</taxon>
        <taxon>Fusobacteriota</taxon>
        <taxon>Fusobacteriia</taxon>
        <taxon>Fusobacteriales</taxon>
        <taxon>Fusobacteriaceae</taxon>
        <taxon>Hypnocyclicus</taxon>
    </lineage>
</organism>
<proteinExistence type="predicted"/>
<dbReference type="EMBL" id="SOBG01000001">
    <property type="protein sequence ID" value="TDT72261.1"/>
    <property type="molecule type" value="Genomic_DNA"/>
</dbReference>
<evidence type="ECO:0000313" key="2">
    <source>
        <dbReference type="Proteomes" id="UP000294678"/>
    </source>
</evidence>
<gene>
    <name evidence="1" type="ORF">EV215_0049</name>
</gene>
<protein>
    <submittedName>
        <fullName evidence="1">Uncharacterized protein</fullName>
    </submittedName>
</protein>
<dbReference type="AlphaFoldDB" id="A0AA46E054"/>
<name>A0AA46E054_9FUSO</name>
<keyword evidence="2" id="KW-1185">Reference proteome</keyword>
<accession>A0AA46E054</accession>
<dbReference type="Proteomes" id="UP000294678">
    <property type="component" value="Unassembled WGS sequence"/>
</dbReference>
<reference evidence="1 2" key="1">
    <citation type="submission" date="2019-03" db="EMBL/GenBank/DDBJ databases">
        <title>Genomic Encyclopedia of Type Strains, Phase IV (KMG-IV): sequencing the most valuable type-strain genomes for metagenomic binning, comparative biology and taxonomic classification.</title>
        <authorList>
            <person name="Goeker M."/>
        </authorList>
    </citation>
    <scope>NUCLEOTIDE SEQUENCE [LARGE SCALE GENOMIC DNA]</scope>
    <source>
        <strain evidence="1 2">DSM 100055</strain>
    </source>
</reference>
<sequence length="198" mass="23634">MKKIIYIILLLNIAACSKSLQTNVQLLPKININTVGQDRDRKIENLNQTIDVYEEKGVRYYYSNGETFQNFDGYTFYVAPYIVEELSFLNRITLRLFIQSITNQKNMFKTVTFFDENNNKVSFIFNEIIRKRENDDFLIKESGDIVISLNDFKIMEQFIDSENIYISFYGDKKYTFRMNSELEKSFKNILRKYKLMII</sequence>
<dbReference type="RefSeq" id="WP_134111793.1">
    <property type="nucleotide sequence ID" value="NZ_SOBG01000001.1"/>
</dbReference>
<evidence type="ECO:0000313" key="1">
    <source>
        <dbReference type="EMBL" id="TDT72261.1"/>
    </source>
</evidence>